<dbReference type="Proteomes" id="UP001056268">
    <property type="component" value="Chromosome"/>
</dbReference>
<accession>A0ABY4U0X2</accession>
<name>A0ABY4U0X2_RICCR</name>
<gene>
    <name evidence="1" type="ORF">NBT09_02895</name>
</gene>
<evidence type="ECO:0000313" key="2">
    <source>
        <dbReference type="Proteomes" id="UP001056268"/>
    </source>
</evidence>
<dbReference type="EMBL" id="CP098324">
    <property type="protein sequence ID" value="URW78287.1"/>
    <property type="molecule type" value="Genomic_DNA"/>
</dbReference>
<dbReference type="RefSeq" id="WP_250720102.1">
    <property type="nucleotide sequence ID" value="NZ_CP098324.1"/>
</dbReference>
<organism evidence="1 2">
    <name type="scientific">Rickettsia conorii subsp. raoultii</name>
    <dbReference type="NCBI Taxonomy" id="369822"/>
    <lineage>
        <taxon>Bacteria</taxon>
        <taxon>Pseudomonadati</taxon>
        <taxon>Pseudomonadota</taxon>
        <taxon>Alphaproteobacteria</taxon>
        <taxon>Rickettsiales</taxon>
        <taxon>Rickettsiaceae</taxon>
        <taxon>Rickettsieae</taxon>
        <taxon>Rickettsia</taxon>
        <taxon>spotted fever group</taxon>
    </lineage>
</organism>
<protein>
    <submittedName>
        <fullName evidence="1">Uncharacterized protein</fullName>
    </submittedName>
</protein>
<reference evidence="1" key="1">
    <citation type="submission" date="2022-05" db="EMBL/GenBank/DDBJ databases">
        <title>Tracking Rickettsia raoultii infection dynamics in vivo by bioorthogonal metabolic labeling.</title>
        <authorList>
            <person name="Zhu D.-Y."/>
            <person name="Jia N."/>
            <person name="Li C."/>
            <person name="Zhang M.-Z."/>
            <person name="Liu H.-B."/>
            <person name="Cao W.-C."/>
        </authorList>
    </citation>
    <scope>NUCLEOTIDE SEQUENCE</scope>
    <source>
        <strain evidence="1">BIME</strain>
    </source>
</reference>
<sequence>MITYNYFKNSKDDHIETILLLQLLEKSPLAWQILQYSADVDPDFISIKIFKELFFNR</sequence>
<keyword evidence="2" id="KW-1185">Reference proteome</keyword>
<proteinExistence type="predicted"/>
<evidence type="ECO:0000313" key="1">
    <source>
        <dbReference type="EMBL" id="URW78287.1"/>
    </source>
</evidence>